<evidence type="ECO:0000256" key="2">
    <source>
        <dbReference type="SAM" id="SignalP"/>
    </source>
</evidence>
<reference evidence="4" key="2">
    <citation type="submission" date="2020-09" db="EMBL/GenBank/DDBJ databases">
        <authorList>
            <person name="Sun Q."/>
            <person name="Kim S."/>
        </authorList>
    </citation>
    <scope>NUCLEOTIDE SEQUENCE</scope>
    <source>
        <strain evidence="4">KCTC 23430</strain>
    </source>
</reference>
<keyword evidence="1 2" id="KW-0732">Signal</keyword>
<evidence type="ECO:0000256" key="1">
    <source>
        <dbReference type="ARBA" id="ARBA00022729"/>
    </source>
</evidence>
<comment type="caution">
    <text evidence="4">The sequence shown here is derived from an EMBL/GenBank/DDBJ whole genome shotgun (WGS) entry which is preliminary data.</text>
</comment>
<feature type="domain" description="Outer membrane protein beta-barrel" evidence="3">
    <location>
        <begin position="11"/>
        <end position="244"/>
    </location>
</feature>
<accession>A0A919CLJ3</accession>
<dbReference type="Gene3D" id="2.40.160.20">
    <property type="match status" value="1"/>
</dbReference>
<dbReference type="AlphaFoldDB" id="A0A919CLJ3"/>
<evidence type="ECO:0000313" key="5">
    <source>
        <dbReference type="Proteomes" id="UP000644693"/>
    </source>
</evidence>
<dbReference type="InterPro" id="IPR027385">
    <property type="entry name" value="Beta-barrel_OMP"/>
</dbReference>
<sequence length="244" mass="26968">MKSVVTFLARCLGVLCAANASHALGAEWSYDASIYLFATDTDQTITNSAGTIEGTLSFSDALDNLDFAFMGGFGARNGRWSFISDYQYYDLSFSDATPGPAFSDLNTDLEMRILNGYLAYRVHENKRVQVDIASGFRWFSIDTTMALIPDGPSKLVDDDWFDPLIGIRARFPVSDQLSGTGSFDYGGFRSGSETWQALFTVDYALNDGWLLRGGYRYISIDHDAQNADLELSQSGLVLGVTFRF</sequence>
<dbReference type="RefSeq" id="WP_189478218.1">
    <property type="nucleotide sequence ID" value="NZ_BMYM01000002.1"/>
</dbReference>
<dbReference type="InterPro" id="IPR011250">
    <property type="entry name" value="OMP/PagP_B-barrel"/>
</dbReference>
<feature type="signal peptide" evidence="2">
    <location>
        <begin position="1"/>
        <end position="23"/>
    </location>
</feature>
<dbReference type="SUPFAM" id="SSF56925">
    <property type="entry name" value="OMPA-like"/>
    <property type="match status" value="1"/>
</dbReference>
<dbReference type="EMBL" id="BMYM01000002">
    <property type="protein sequence ID" value="GHD37034.1"/>
    <property type="molecule type" value="Genomic_DNA"/>
</dbReference>
<evidence type="ECO:0000313" key="4">
    <source>
        <dbReference type="EMBL" id="GHD37034.1"/>
    </source>
</evidence>
<dbReference type="Pfam" id="PF13505">
    <property type="entry name" value="OMP_b-brl"/>
    <property type="match status" value="1"/>
</dbReference>
<keyword evidence="5" id="KW-1185">Reference proteome</keyword>
<dbReference type="Proteomes" id="UP000644693">
    <property type="component" value="Unassembled WGS sequence"/>
</dbReference>
<organism evidence="4 5">
    <name type="scientific">Parahalioglobus pacificus</name>
    <dbReference type="NCBI Taxonomy" id="930806"/>
    <lineage>
        <taxon>Bacteria</taxon>
        <taxon>Pseudomonadati</taxon>
        <taxon>Pseudomonadota</taxon>
        <taxon>Gammaproteobacteria</taxon>
        <taxon>Cellvibrionales</taxon>
        <taxon>Halieaceae</taxon>
        <taxon>Parahalioglobus</taxon>
    </lineage>
</organism>
<feature type="chain" id="PRO_5037128006" description="Outer membrane protein beta-barrel domain-containing protein" evidence="2">
    <location>
        <begin position="24"/>
        <end position="244"/>
    </location>
</feature>
<evidence type="ECO:0000259" key="3">
    <source>
        <dbReference type="Pfam" id="PF13505"/>
    </source>
</evidence>
<protein>
    <recommendedName>
        <fullName evidence="3">Outer membrane protein beta-barrel domain-containing protein</fullName>
    </recommendedName>
</protein>
<name>A0A919CLJ3_9GAMM</name>
<reference evidence="4" key="1">
    <citation type="journal article" date="2014" name="Int. J. Syst. Evol. Microbiol.">
        <title>Complete genome sequence of Corynebacterium casei LMG S-19264T (=DSM 44701T), isolated from a smear-ripened cheese.</title>
        <authorList>
            <consortium name="US DOE Joint Genome Institute (JGI-PGF)"/>
            <person name="Walter F."/>
            <person name="Albersmeier A."/>
            <person name="Kalinowski J."/>
            <person name="Ruckert C."/>
        </authorList>
    </citation>
    <scope>NUCLEOTIDE SEQUENCE</scope>
    <source>
        <strain evidence="4">KCTC 23430</strain>
    </source>
</reference>
<gene>
    <name evidence="4" type="ORF">GCM10007053_26140</name>
</gene>
<proteinExistence type="predicted"/>